<name>A0A6J5NIC3_9CAUD</name>
<proteinExistence type="predicted"/>
<protein>
    <submittedName>
        <fullName evidence="1">Uncharacterized protein</fullName>
    </submittedName>
</protein>
<gene>
    <name evidence="1" type="ORF">UFOVP706_11</name>
</gene>
<evidence type="ECO:0000313" key="1">
    <source>
        <dbReference type="EMBL" id="CAB4158462.1"/>
    </source>
</evidence>
<accession>A0A6J5NIC3</accession>
<reference evidence="1" key="1">
    <citation type="submission" date="2020-04" db="EMBL/GenBank/DDBJ databases">
        <authorList>
            <person name="Chiriac C."/>
            <person name="Salcher M."/>
            <person name="Ghai R."/>
            <person name="Kavagutti S V."/>
        </authorList>
    </citation>
    <scope>NUCLEOTIDE SEQUENCE</scope>
</reference>
<dbReference type="EMBL" id="LR796682">
    <property type="protein sequence ID" value="CAB4158462.1"/>
    <property type="molecule type" value="Genomic_DNA"/>
</dbReference>
<organism evidence="1">
    <name type="scientific">uncultured Caudovirales phage</name>
    <dbReference type="NCBI Taxonomy" id="2100421"/>
    <lineage>
        <taxon>Viruses</taxon>
        <taxon>Duplodnaviria</taxon>
        <taxon>Heunggongvirae</taxon>
        <taxon>Uroviricota</taxon>
        <taxon>Caudoviricetes</taxon>
        <taxon>Peduoviridae</taxon>
        <taxon>Maltschvirus</taxon>
        <taxon>Maltschvirus maltsch</taxon>
    </lineage>
</organism>
<sequence>MTTADQVRRDLGELDKLLESRGWAVIQEYLSADIHKAALAIGDDPRVSLADIQYLRGRLSAAKDFLHLPSHIRNSLSAQVALAKPSSAKAEQKE</sequence>